<keyword evidence="1" id="KW-0812">Transmembrane</keyword>
<dbReference type="EMBL" id="VOOR01000005">
    <property type="protein sequence ID" value="TXB67996.1"/>
    <property type="molecule type" value="Genomic_DNA"/>
</dbReference>
<keyword evidence="1" id="KW-0472">Membrane</keyword>
<feature type="transmembrane region" description="Helical" evidence="1">
    <location>
        <begin position="38"/>
        <end position="60"/>
    </location>
</feature>
<protein>
    <submittedName>
        <fullName evidence="3">DUF58 domain-containing protein</fullName>
    </submittedName>
</protein>
<accession>A0A5C6RZH2</accession>
<feature type="domain" description="DUF58" evidence="2">
    <location>
        <begin position="202"/>
        <end position="366"/>
    </location>
</feature>
<dbReference type="InterPro" id="IPR036465">
    <property type="entry name" value="vWFA_dom_sf"/>
</dbReference>
<organism evidence="3 4">
    <name type="scientific">Phaeodactylibacter luteus</name>
    <dbReference type="NCBI Taxonomy" id="1564516"/>
    <lineage>
        <taxon>Bacteria</taxon>
        <taxon>Pseudomonadati</taxon>
        <taxon>Bacteroidota</taxon>
        <taxon>Saprospiria</taxon>
        <taxon>Saprospirales</taxon>
        <taxon>Haliscomenobacteraceae</taxon>
        <taxon>Phaeodactylibacter</taxon>
    </lineage>
</organism>
<sequence length="441" mass="50293">MLKPLFLTNRFFLSFGGLAILFVLSFWAAPLFPVVQALLVLLLSVAILDGLLLFSPKMVVKASRKLPKMMGLGDESAIKIVVENESPYPLRLRLIDELPVQFQKRDFQQQLQLKAGEHGQTAYTVRPGERGSYAFGHINLFLSTAIGLLERRLRLPAEAEVPVYPSVLQMRQLELRAMDRLAQQPGIKKIRRIGHSYEFEQIKNYVRGDDYRSINWKASSRRGALMVNQYEDERSQQVYAIIDKSRVMKMPFGGLSLMDYAINASLAISNIVLRKHDRAGLITFSDKLGATLKADSKGAHLNKILQALYKERERQGEADYELLYQATRKLIGGRSLILLFTNFESQFALERALPMLRRISRTHLLVVIFFENTEIRGFVEQPAATLEDIYHQTVARQFLSEKGQMVQVLRQYGIQSVLTRPEDLSVSTVNKYLELKSRGLI</sequence>
<reference evidence="3 4" key="1">
    <citation type="submission" date="2019-08" db="EMBL/GenBank/DDBJ databases">
        <title>Genome of Phaeodactylibacter luteus.</title>
        <authorList>
            <person name="Bowman J.P."/>
        </authorList>
    </citation>
    <scope>NUCLEOTIDE SEQUENCE [LARGE SCALE GENOMIC DNA]</scope>
    <source>
        <strain evidence="3 4">KCTC 42180</strain>
    </source>
</reference>
<dbReference type="Proteomes" id="UP000321580">
    <property type="component" value="Unassembled WGS sequence"/>
</dbReference>
<evidence type="ECO:0000256" key="1">
    <source>
        <dbReference type="SAM" id="Phobius"/>
    </source>
</evidence>
<feature type="transmembrane region" description="Helical" evidence="1">
    <location>
        <begin position="12"/>
        <end position="32"/>
    </location>
</feature>
<dbReference type="PANTHER" id="PTHR33608">
    <property type="entry name" value="BLL2464 PROTEIN"/>
    <property type="match status" value="1"/>
</dbReference>
<comment type="caution">
    <text evidence="3">The sequence shown here is derived from an EMBL/GenBank/DDBJ whole genome shotgun (WGS) entry which is preliminary data.</text>
</comment>
<keyword evidence="4" id="KW-1185">Reference proteome</keyword>
<evidence type="ECO:0000313" key="4">
    <source>
        <dbReference type="Proteomes" id="UP000321580"/>
    </source>
</evidence>
<dbReference type="RefSeq" id="WP_147166117.1">
    <property type="nucleotide sequence ID" value="NZ_VOOR01000005.1"/>
</dbReference>
<dbReference type="PANTHER" id="PTHR33608:SF3">
    <property type="entry name" value="SLR2013 PROTEIN"/>
    <property type="match status" value="1"/>
</dbReference>
<dbReference type="Pfam" id="PF01882">
    <property type="entry name" value="DUF58"/>
    <property type="match status" value="1"/>
</dbReference>
<dbReference type="OrthoDB" id="845740at2"/>
<dbReference type="AlphaFoldDB" id="A0A5C6RZH2"/>
<name>A0A5C6RZH2_9BACT</name>
<dbReference type="SUPFAM" id="SSF53300">
    <property type="entry name" value="vWA-like"/>
    <property type="match status" value="1"/>
</dbReference>
<dbReference type="InterPro" id="IPR002881">
    <property type="entry name" value="DUF58"/>
</dbReference>
<evidence type="ECO:0000313" key="3">
    <source>
        <dbReference type="EMBL" id="TXB67996.1"/>
    </source>
</evidence>
<evidence type="ECO:0000259" key="2">
    <source>
        <dbReference type="Pfam" id="PF01882"/>
    </source>
</evidence>
<proteinExistence type="predicted"/>
<gene>
    <name evidence="3" type="ORF">FRY97_03880</name>
</gene>
<keyword evidence="1" id="KW-1133">Transmembrane helix</keyword>